<dbReference type="Gene3D" id="3.30.560.10">
    <property type="entry name" value="Glucose Oxidase, domain 3"/>
    <property type="match status" value="1"/>
</dbReference>
<name>A0ABQ7S775_9ACAR</name>
<comment type="similarity">
    <text evidence="1 2">Belongs to the GMC oxidoreductase family.</text>
</comment>
<feature type="domain" description="Glucose-methanol-choline oxidoreductase N-terminal" evidence="3">
    <location>
        <begin position="371"/>
        <end position="394"/>
    </location>
</feature>
<feature type="non-terminal residue" evidence="5">
    <location>
        <position position="1"/>
    </location>
</feature>
<comment type="caution">
    <text evidence="5">The sequence shown here is derived from an EMBL/GenBank/DDBJ whole genome shotgun (WGS) entry which is preliminary data.</text>
</comment>
<gene>
    <name evidence="5" type="primary">Gld</name>
    <name evidence="5" type="ORF">GZH46_02216</name>
</gene>
<dbReference type="Gene3D" id="3.50.50.60">
    <property type="entry name" value="FAD/NAD(P)-binding domain"/>
    <property type="match status" value="1"/>
</dbReference>
<dbReference type="SUPFAM" id="SSF51905">
    <property type="entry name" value="FAD/NAD(P)-binding domain"/>
    <property type="match status" value="1"/>
</dbReference>
<proteinExistence type="inferred from homology"/>
<evidence type="ECO:0000256" key="2">
    <source>
        <dbReference type="RuleBase" id="RU003968"/>
    </source>
</evidence>
<keyword evidence="2" id="KW-0285">Flavoprotein</keyword>
<dbReference type="Proteomes" id="UP000825002">
    <property type="component" value="Unassembled WGS sequence"/>
</dbReference>
<evidence type="ECO:0000313" key="6">
    <source>
        <dbReference type="Proteomes" id="UP000825002"/>
    </source>
</evidence>
<dbReference type="InterPro" id="IPR007867">
    <property type="entry name" value="GMC_OxRtase_C"/>
</dbReference>
<keyword evidence="6" id="KW-1185">Reference proteome</keyword>
<dbReference type="PANTHER" id="PTHR11552:SF227">
    <property type="entry name" value="GLUCOSE DEHYDROGENASE [FAD, QUINONE]-LIKE PROTEIN"/>
    <property type="match status" value="1"/>
</dbReference>
<keyword evidence="2" id="KW-0274">FAD</keyword>
<dbReference type="PROSITE" id="PS00623">
    <property type="entry name" value="GMC_OXRED_1"/>
    <property type="match status" value="1"/>
</dbReference>
<evidence type="ECO:0000256" key="1">
    <source>
        <dbReference type="ARBA" id="ARBA00010790"/>
    </source>
</evidence>
<accession>A0ABQ7S775</accession>
<feature type="domain" description="Glucose-methanol-choline oxidoreductase N-terminal" evidence="4">
    <location>
        <begin position="546"/>
        <end position="560"/>
    </location>
</feature>
<evidence type="ECO:0000259" key="4">
    <source>
        <dbReference type="PROSITE" id="PS00624"/>
    </source>
</evidence>
<sequence>RATLIANTIEVSAPEHSRITSTPRPPKCSLLSRAANCCGNSLRCTTTVRSAPNSLANLSRCSLTSVTTIRLAPNARAVIMHSNPTAPAPLTKTVSPSLIWARLHACTATASGSSKAPSSSETPSGSNIKNHYLLETKVGRMIEVTRQGAIRLYLPLRHRSHVEHGTPTSAATLSPGFRCLTFSPTSITTAEVSWPKIMGFVTTKLPILPCCQYFTSEPQMPTVCVANVTSLGRGLHGTGLVSRSVEHTTHRRTIMITYPGLASLLPLVTAILWVRNPEQRFEVKTSGWKSEYDYIVIGGGSAGATVTGRLSEMLDQQVLLMEAGGTENILSDIPLAAGTLQMSPIDWSYQTEPQNTSCFGLVNRRSRWPRGRVLGGSSVLNYMLYLRGNARDYNLWESLGAYGWSWRDVLPYFLKSEDNTDPRIATNGYHATRGLLTVSSPPDPTEIGRALPEAGRYLGYTGDDPNGPIQAGFTIPQGTIRQGSRCSTARAFLEPAARRPNLDIMINSYATRILFNNHRRAIAVQFEQNGLNYVVYARKEIIISGGAINSPQLLMLSGVGPREHLEELGIPVVSNLPVGENLQDHIYPGGMHFTIGTELSLLQRRVVTLANLFRYFTQGRGPLTTLGGVEGLAFIKTKYANHTDDWPDVEIHLISGSPTSDDGTTFRRSQGFSDLMWHSVYLPYLNYDTFSLFPVLLRPKSRGYIRLRSSNPHHPPIIDPRYLSDERDVHVMVEAMKICIAVGLSPAYRRFNSQLFETVFPGCEIYTMWSDEYLACVARTYTATIYHPVGTCRMGPINDNSSVVDPMLRVIGVEGLRVIDASVMPTLVSGNTNAPAIMIGEKGADLIKGRRLPPAVFSQHGNAATTVPLSNSFPAPVSLMTDPKLQERIVNTVMNSIRASTAQLEASGVAKGDVRRRIKRKVRPQSNLLSVLVGSSA</sequence>
<dbReference type="PANTHER" id="PTHR11552">
    <property type="entry name" value="GLUCOSE-METHANOL-CHOLINE GMC OXIDOREDUCTASE"/>
    <property type="match status" value="1"/>
</dbReference>
<dbReference type="InterPro" id="IPR036188">
    <property type="entry name" value="FAD/NAD-bd_sf"/>
</dbReference>
<dbReference type="Pfam" id="PF05199">
    <property type="entry name" value="GMC_oxred_C"/>
    <property type="match status" value="1"/>
</dbReference>
<reference evidence="5 6" key="1">
    <citation type="submission" date="2020-10" db="EMBL/GenBank/DDBJ databases">
        <authorList>
            <person name="Klimov P.B."/>
            <person name="Dyachkov S.M."/>
            <person name="Chetverikov P.E."/>
        </authorList>
    </citation>
    <scope>NUCLEOTIDE SEQUENCE [LARGE SCALE GENOMIC DNA]</scope>
    <source>
        <strain evidence="5">BMOC 18-1129-001#AD2665</strain>
        <tissue evidence="5">Entire mites</tissue>
    </source>
</reference>
<evidence type="ECO:0000259" key="3">
    <source>
        <dbReference type="PROSITE" id="PS00623"/>
    </source>
</evidence>
<evidence type="ECO:0000313" key="5">
    <source>
        <dbReference type="EMBL" id="KAG9509274.1"/>
    </source>
</evidence>
<dbReference type="InterPro" id="IPR012132">
    <property type="entry name" value="GMC_OxRdtase"/>
</dbReference>
<dbReference type="Pfam" id="PF00732">
    <property type="entry name" value="GMC_oxred_N"/>
    <property type="match status" value="1"/>
</dbReference>
<organism evidence="5 6">
    <name type="scientific">Fragariocoptes setiger</name>
    <dbReference type="NCBI Taxonomy" id="1670756"/>
    <lineage>
        <taxon>Eukaryota</taxon>
        <taxon>Metazoa</taxon>
        <taxon>Ecdysozoa</taxon>
        <taxon>Arthropoda</taxon>
        <taxon>Chelicerata</taxon>
        <taxon>Arachnida</taxon>
        <taxon>Acari</taxon>
        <taxon>Acariformes</taxon>
        <taxon>Trombidiformes</taxon>
        <taxon>Prostigmata</taxon>
        <taxon>Eupodina</taxon>
        <taxon>Eriophyoidea</taxon>
        <taxon>Phytoptidae</taxon>
        <taxon>Fragariocoptes</taxon>
    </lineage>
</organism>
<protein>
    <submittedName>
        <fullName evidence="5">Glucose dehydrogenase [FAD, quinone]</fullName>
    </submittedName>
</protein>
<dbReference type="SUPFAM" id="SSF54373">
    <property type="entry name" value="FAD-linked reductases, C-terminal domain"/>
    <property type="match status" value="1"/>
</dbReference>
<dbReference type="PROSITE" id="PS00624">
    <property type="entry name" value="GMC_OXRED_2"/>
    <property type="match status" value="1"/>
</dbReference>
<dbReference type="InterPro" id="IPR000172">
    <property type="entry name" value="GMC_OxRdtase_N"/>
</dbReference>
<dbReference type="EMBL" id="JAIFTH010000567">
    <property type="protein sequence ID" value="KAG9509274.1"/>
    <property type="molecule type" value="Genomic_DNA"/>
</dbReference>